<dbReference type="SMART" id="SM00732">
    <property type="entry name" value="YqgFc"/>
    <property type="match status" value="1"/>
</dbReference>
<dbReference type="EMBL" id="LR026963">
    <property type="protein sequence ID" value="VBB69426.1"/>
    <property type="molecule type" value="Genomic_DNA"/>
</dbReference>
<accession>A0A484H5U4</accession>
<keyword evidence="4" id="KW-0378">Hydrolase</keyword>
<dbReference type="PANTHER" id="PTHR33317:SF4">
    <property type="entry name" value="POLYNUCLEOTIDYL TRANSFERASE, RIBONUCLEASE H-LIKE SUPERFAMILY PROTEIN"/>
    <property type="match status" value="1"/>
</dbReference>
<keyword evidence="3" id="KW-0540">Nuclease</keyword>
<dbReference type="Pfam" id="PF03652">
    <property type="entry name" value="RuvX"/>
    <property type="match status" value="1"/>
</dbReference>
<proteinExistence type="inferred from homology"/>
<dbReference type="AlphaFoldDB" id="A0A484H5U4"/>
<dbReference type="HAMAP" id="MF_00651">
    <property type="entry name" value="Nuclease_YqgF"/>
    <property type="match status" value="1"/>
</dbReference>
<evidence type="ECO:0000256" key="1">
    <source>
        <dbReference type="ARBA" id="ARBA00022490"/>
    </source>
</evidence>
<sequence>MTIHNLSQLNVLLKPGQRLLGLDLGGKSLGLALSDVSLTVATPFVVIKRRNLVKDKKILFQIMHRQNVGGLVVGLPLQMNGMEGSQAVATLAFVRNLSQQVEIALFDERLSSAAVERMLITEADLSRQRRRQVTDKVAAAYILQGALDFLKNTA</sequence>
<evidence type="ECO:0000256" key="3">
    <source>
        <dbReference type="ARBA" id="ARBA00022722"/>
    </source>
</evidence>
<dbReference type="NCBIfam" id="TIGR00250">
    <property type="entry name" value="RNAse_H_YqgF"/>
    <property type="match status" value="1"/>
</dbReference>
<feature type="domain" description="YqgF/RNase H-like" evidence="5">
    <location>
        <begin position="17"/>
        <end position="115"/>
    </location>
</feature>
<dbReference type="GO" id="GO:0004518">
    <property type="term" value="F:nuclease activity"/>
    <property type="evidence" value="ECO:0007669"/>
    <property type="project" value="UniProtKB-KW"/>
</dbReference>
<evidence type="ECO:0000256" key="2">
    <source>
        <dbReference type="ARBA" id="ARBA00022517"/>
    </source>
</evidence>
<dbReference type="InterPro" id="IPR006641">
    <property type="entry name" value="YqgF/RNaseH-like_dom"/>
</dbReference>
<dbReference type="PANTHER" id="PTHR33317">
    <property type="entry name" value="POLYNUCLEOTIDYL TRANSFERASE, RIBONUCLEASE H-LIKE SUPERFAMILY PROTEIN"/>
    <property type="match status" value="1"/>
</dbReference>
<name>A0A484H5U4_9ZZZZ</name>
<dbReference type="GO" id="GO:0005829">
    <property type="term" value="C:cytosol"/>
    <property type="evidence" value="ECO:0007669"/>
    <property type="project" value="TreeGrafter"/>
</dbReference>
<dbReference type="InterPro" id="IPR005227">
    <property type="entry name" value="YqgF"/>
</dbReference>
<dbReference type="Gene3D" id="3.30.420.140">
    <property type="entry name" value="YqgF/RNase H-like domain"/>
    <property type="match status" value="1"/>
</dbReference>
<dbReference type="InterPro" id="IPR012337">
    <property type="entry name" value="RNaseH-like_sf"/>
</dbReference>
<reference evidence="6" key="1">
    <citation type="submission" date="2018-10" db="EMBL/GenBank/DDBJ databases">
        <authorList>
            <person name="Gruber-Vodicka H."/>
            <person name="Jaeckle O."/>
        </authorList>
    </citation>
    <scope>NUCLEOTIDE SEQUENCE</scope>
</reference>
<dbReference type="CDD" id="cd16964">
    <property type="entry name" value="YqgF"/>
    <property type="match status" value="1"/>
</dbReference>
<evidence type="ECO:0000313" key="6">
    <source>
        <dbReference type="EMBL" id="VBB69426.1"/>
    </source>
</evidence>
<keyword evidence="2" id="KW-0690">Ribosome biogenesis</keyword>
<dbReference type="GO" id="GO:0000967">
    <property type="term" value="P:rRNA 5'-end processing"/>
    <property type="evidence" value="ECO:0007669"/>
    <property type="project" value="TreeGrafter"/>
</dbReference>
<protein>
    <submittedName>
        <fullName evidence="6">Holliday junction resolvase YggF</fullName>
    </submittedName>
</protein>
<gene>
    <name evidence="6" type="ORF">RIEGSTA812A_PEG_899</name>
</gene>
<dbReference type="InterPro" id="IPR037027">
    <property type="entry name" value="YqgF/RNaseH-like_dom_sf"/>
</dbReference>
<dbReference type="GO" id="GO:0016787">
    <property type="term" value="F:hydrolase activity"/>
    <property type="evidence" value="ECO:0007669"/>
    <property type="project" value="UniProtKB-KW"/>
</dbReference>
<organism evidence="6">
    <name type="scientific">invertebrate metagenome</name>
    <dbReference type="NCBI Taxonomy" id="1711999"/>
    <lineage>
        <taxon>unclassified sequences</taxon>
        <taxon>metagenomes</taxon>
        <taxon>organismal metagenomes</taxon>
    </lineage>
</organism>
<evidence type="ECO:0000256" key="4">
    <source>
        <dbReference type="ARBA" id="ARBA00022801"/>
    </source>
</evidence>
<keyword evidence="1" id="KW-0963">Cytoplasm</keyword>
<evidence type="ECO:0000259" key="5">
    <source>
        <dbReference type="SMART" id="SM00732"/>
    </source>
</evidence>
<dbReference type="SUPFAM" id="SSF53098">
    <property type="entry name" value="Ribonuclease H-like"/>
    <property type="match status" value="1"/>
</dbReference>